<proteinExistence type="predicted"/>
<feature type="compositionally biased region" description="Basic and acidic residues" evidence="1">
    <location>
        <begin position="12"/>
        <end position="33"/>
    </location>
</feature>
<dbReference type="EMBL" id="SDAQ01000076">
    <property type="protein sequence ID" value="KAI3542680.1"/>
    <property type="molecule type" value="Genomic_DNA"/>
</dbReference>
<evidence type="ECO:0000313" key="2">
    <source>
        <dbReference type="EMBL" id="KAI3542680.1"/>
    </source>
</evidence>
<evidence type="ECO:0000256" key="1">
    <source>
        <dbReference type="SAM" id="MobiDB-lite"/>
    </source>
</evidence>
<accession>A0A9Q0AXE2</accession>
<gene>
    <name evidence="2" type="ORF">CABS02_10300</name>
</gene>
<name>A0A9Q0AXE2_9PEZI</name>
<dbReference type="Proteomes" id="UP001056436">
    <property type="component" value="Unassembled WGS sequence"/>
</dbReference>
<evidence type="ECO:0000313" key="3">
    <source>
        <dbReference type="Proteomes" id="UP001056436"/>
    </source>
</evidence>
<reference evidence="2" key="1">
    <citation type="submission" date="2019-01" db="EMBL/GenBank/DDBJ databases">
        <title>Colletotrichum abscissum LGMF1257.</title>
        <authorList>
            <person name="Baroncelli R."/>
        </authorList>
    </citation>
    <scope>NUCLEOTIDE SEQUENCE</scope>
    <source>
        <strain evidence="2">Ca142</strain>
    </source>
</reference>
<protein>
    <submittedName>
        <fullName evidence="2">Uncharacterized protein</fullName>
    </submittedName>
</protein>
<dbReference type="AlphaFoldDB" id="A0A9Q0AXE2"/>
<organism evidence="2 3">
    <name type="scientific">Colletotrichum abscissum</name>
    <dbReference type="NCBI Taxonomy" id="1671311"/>
    <lineage>
        <taxon>Eukaryota</taxon>
        <taxon>Fungi</taxon>
        <taxon>Dikarya</taxon>
        <taxon>Ascomycota</taxon>
        <taxon>Pezizomycotina</taxon>
        <taxon>Sordariomycetes</taxon>
        <taxon>Hypocreomycetidae</taxon>
        <taxon>Glomerellales</taxon>
        <taxon>Glomerellaceae</taxon>
        <taxon>Colletotrichum</taxon>
        <taxon>Colletotrichum acutatum species complex</taxon>
    </lineage>
</organism>
<comment type="caution">
    <text evidence="2">The sequence shown here is derived from an EMBL/GenBank/DDBJ whole genome shotgun (WGS) entry which is preliminary data.</text>
</comment>
<keyword evidence="3" id="KW-1185">Reference proteome</keyword>
<feature type="region of interest" description="Disordered" evidence="1">
    <location>
        <begin position="1"/>
        <end position="33"/>
    </location>
</feature>
<sequence>MSFPETQVNRVEAIKEDYGRSSDEGRQPLDRQHGCYGPVVPQSFGECAHEVDSFSEPDAEGTALAETVRSSVRFMNGRDLSERTVTAHNKVISTMQGSVNITKVVKQNLTKLKIPIDRIKEISRLGSTYWIRQVGRWKYTRTLSQKAGPLNVGSINHIHIS</sequence>